<dbReference type="GO" id="GO:0051213">
    <property type="term" value="F:dioxygenase activity"/>
    <property type="evidence" value="ECO:0007669"/>
    <property type="project" value="UniProtKB-KW"/>
</dbReference>
<protein>
    <submittedName>
        <fullName evidence="1">Glyoxalase/bleomycin resistance/dioxygenase family protein</fullName>
    </submittedName>
</protein>
<accession>A0A5B9DPU6</accession>
<keyword evidence="1" id="KW-0223">Dioxygenase</keyword>
<dbReference type="InterPro" id="IPR004360">
    <property type="entry name" value="Glyas_Fos-R_dOase_dom"/>
</dbReference>
<organism evidence="1 2">
    <name type="scientific">Paradevosia tibetensis</name>
    <dbReference type="NCBI Taxonomy" id="1447062"/>
    <lineage>
        <taxon>Bacteria</taxon>
        <taxon>Pseudomonadati</taxon>
        <taxon>Pseudomonadota</taxon>
        <taxon>Alphaproteobacteria</taxon>
        <taxon>Hyphomicrobiales</taxon>
        <taxon>Devosiaceae</taxon>
        <taxon>Paradevosia</taxon>
    </lineage>
</organism>
<gene>
    <name evidence="1" type="ORF">FNA67_12600</name>
</gene>
<dbReference type="KEGG" id="yti:FNA67_12600"/>
<sequence length="124" mass="13629">MFSIKHAVAMIPASDLGRAMAWYEEKLGLRPERKEDYGASYTIGGLDVFLYVTDYAGTAQHTILSFTSEDLVADMKALRARGVVFEDYDLPGLKTVDGLAEFGPVKNAWVKDSEGNILGFVEGM</sequence>
<proteinExistence type="predicted"/>
<dbReference type="Pfam" id="PF00903">
    <property type="entry name" value="Glyoxalase"/>
    <property type="match status" value="1"/>
</dbReference>
<name>A0A5B9DPU6_9HYPH</name>
<dbReference type="InterPro" id="IPR029068">
    <property type="entry name" value="Glyas_Bleomycin-R_OHBP_Dase"/>
</dbReference>
<dbReference type="AlphaFoldDB" id="A0A5B9DPU6"/>
<keyword evidence="2" id="KW-1185">Reference proteome</keyword>
<evidence type="ECO:0000313" key="2">
    <source>
        <dbReference type="Proteomes" id="UP000321062"/>
    </source>
</evidence>
<reference evidence="1 2" key="1">
    <citation type="journal article" date="2015" name="Int. J. Syst. Evol. Microbiol.">
        <title>Youhaiella tibetensis gen. nov., sp. nov., isolated from subsurface sediment.</title>
        <authorList>
            <person name="Wang Y.X."/>
            <person name="Huang F.Q."/>
            <person name="Nogi Y."/>
            <person name="Pang S.J."/>
            <person name="Wang P.K."/>
            <person name="Lv J."/>
        </authorList>
    </citation>
    <scope>NUCLEOTIDE SEQUENCE [LARGE SCALE GENOMIC DNA]</scope>
    <source>
        <strain evidence="2">fig4</strain>
    </source>
</reference>
<dbReference type="SUPFAM" id="SSF54593">
    <property type="entry name" value="Glyoxalase/Bleomycin resistance protein/Dihydroxybiphenyl dioxygenase"/>
    <property type="match status" value="1"/>
</dbReference>
<dbReference type="RefSeq" id="WP_049705503.1">
    <property type="nucleotide sequence ID" value="NZ_BMFM01000001.1"/>
</dbReference>
<dbReference type="PROSITE" id="PS51819">
    <property type="entry name" value="VOC"/>
    <property type="match status" value="1"/>
</dbReference>
<dbReference type="Gene3D" id="3.10.180.10">
    <property type="entry name" value="2,3-Dihydroxybiphenyl 1,2-Dioxygenase, domain 1"/>
    <property type="match status" value="1"/>
</dbReference>
<dbReference type="Proteomes" id="UP000321062">
    <property type="component" value="Chromosome"/>
</dbReference>
<dbReference type="InterPro" id="IPR037523">
    <property type="entry name" value="VOC_core"/>
</dbReference>
<evidence type="ECO:0000313" key="1">
    <source>
        <dbReference type="EMBL" id="QEE20965.1"/>
    </source>
</evidence>
<keyword evidence="1" id="KW-0560">Oxidoreductase</keyword>
<dbReference type="OrthoDB" id="9804907at2"/>
<dbReference type="EMBL" id="CP041690">
    <property type="protein sequence ID" value="QEE20965.1"/>
    <property type="molecule type" value="Genomic_DNA"/>
</dbReference>